<reference evidence="2" key="1">
    <citation type="submission" date="2016-10" db="EMBL/GenBank/DDBJ databases">
        <authorList>
            <person name="Varghese N."/>
            <person name="Submissions S."/>
        </authorList>
    </citation>
    <scope>NUCLEOTIDE SEQUENCE [LARGE SCALE GENOMIC DNA]</scope>
    <source>
        <strain evidence="2">ATCC 25963</strain>
    </source>
</reference>
<evidence type="ECO:0000313" key="2">
    <source>
        <dbReference type="Proteomes" id="UP000199400"/>
    </source>
</evidence>
<proteinExistence type="predicted"/>
<dbReference type="InterPro" id="IPR015943">
    <property type="entry name" value="WD40/YVTN_repeat-like_dom_sf"/>
</dbReference>
<sequence>MQSGHAAAFTAGGDLVVAASNEGTIDIGGQPLHTSHAAFAVARLAAADGQPKWARQFECAYDHFGTLGLGALAADDDTVWLATYNDSGQPGLHSVDFGLGPVHGNYYLVALDSADGGAKWQRPFTSFGGFYDVARDSGDAVIVAGGAADTLDLGGGLVVTNGAAIVAKYGAADGDFRWARIVGDHSWNDAHGVDSDAQGHVYVGGTFAGTMFWGDQQLVAQPGGDGFLAKLLP</sequence>
<evidence type="ECO:0000313" key="1">
    <source>
        <dbReference type="EMBL" id="SFD64890.1"/>
    </source>
</evidence>
<evidence type="ECO:0008006" key="3">
    <source>
        <dbReference type="Google" id="ProtNLM"/>
    </source>
</evidence>
<dbReference type="STRING" id="54.SAMN02745121_00910"/>
<dbReference type="Proteomes" id="UP000199400">
    <property type="component" value="Unassembled WGS sequence"/>
</dbReference>
<dbReference type="AlphaFoldDB" id="A0A1I1UAD3"/>
<dbReference type="OrthoDB" id="5522807at2"/>
<name>A0A1I1UAD3_9BACT</name>
<organism evidence="1 2">
    <name type="scientific">Nannocystis exedens</name>
    <dbReference type="NCBI Taxonomy" id="54"/>
    <lineage>
        <taxon>Bacteria</taxon>
        <taxon>Pseudomonadati</taxon>
        <taxon>Myxococcota</taxon>
        <taxon>Polyangia</taxon>
        <taxon>Nannocystales</taxon>
        <taxon>Nannocystaceae</taxon>
        <taxon>Nannocystis</taxon>
    </lineage>
</organism>
<dbReference type="Gene3D" id="2.130.10.10">
    <property type="entry name" value="YVTN repeat-like/Quinoprotein amine dehydrogenase"/>
    <property type="match status" value="1"/>
</dbReference>
<gene>
    <name evidence="1" type="ORF">SAMN02745121_00910</name>
</gene>
<keyword evidence="2" id="KW-1185">Reference proteome</keyword>
<protein>
    <recommendedName>
        <fullName evidence="3">PQQ-like domain-containing protein</fullName>
    </recommendedName>
</protein>
<dbReference type="RefSeq" id="WP_096329415.1">
    <property type="nucleotide sequence ID" value="NZ_FOMX01000003.1"/>
</dbReference>
<accession>A0A1I1UAD3</accession>
<dbReference type="EMBL" id="FOMX01000003">
    <property type="protein sequence ID" value="SFD64890.1"/>
    <property type="molecule type" value="Genomic_DNA"/>
</dbReference>